<organism evidence="2 3">
    <name type="scientific">Trichonephila clavata</name>
    <name type="common">Joro spider</name>
    <name type="synonym">Nephila clavata</name>
    <dbReference type="NCBI Taxonomy" id="2740835"/>
    <lineage>
        <taxon>Eukaryota</taxon>
        <taxon>Metazoa</taxon>
        <taxon>Ecdysozoa</taxon>
        <taxon>Arthropoda</taxon>
        <taxon>Chelicerata</taxon>
        <taxon>Arachnida</taxon>
        <taxon>Araneae</taxon>
        <taxon>Araneomorphae</taxon>
        <taxon>Entelegynae</taxon>
        <taxon>Araneoidea</taxon>
        <taxon>Nephilidae</taxon>
        <taxon>Trichonephila</taxon>
    </lineage>
</organism>
<feature type="region of interest" description="Disordered" evidence="1">
    <location>
        <begin position="1"/>
        <end position="63"/>
    </location>
</feature>
<dbReference type="EMBL" id="BMAO01008443">
    <property type="protein sequence ID" value="GFR23488.1"/>
    <property type="molecule type" value="Genomic_DNA"/>
</dbReference>
<sequence length="137" mass="15481">MTPLQISLSEGDDPFPDDILPEGDRNDHVIVPQIGVGNEESQREASSERRNFQTTGGKKEVNRKPISVRKSAISFHFPGKKFIKNGAEKVEINYVEVSIDGLSRFGRHGKVILKNRFDAEETLEELLRHTDIFVSTF</sequence>
<gene>
    <name evidence="2" type="ORF">TNCT_585781</name>
</gene>
<name>A0A8X6HH94_TRICU</name>
<feature type="compositionally biased region" description="Acidic residues" evidence="1">
    <location>
        <begin position="10"/>
        <end position="21"/>
    </location>
</feature>
<comment type="caution">
    <text evidence="2">The sequence shown here is derived from an EMBL/GenBank/DDBJ whole genome shotgun (WGS) entry which is preliminary data.</text>
</comment>
<proteinExistence type="predicted"/>
<accession>A0A8X6HH94</accession>
<feature type="compositionally biased region" description="Basic and acidic residues" evidence="1">
    <location>
        <begin position="40"/>
        <end position="63"/>
    </location>
</feature>
<dbReference type="AlphaFoldDB" id="A0A8X6HH94"/>
<evidence type="ECO:0000313" key="3">
    <source>
        <dbReference type="Proteomes" id="UP000887116"/>
    </source>
</evidence>
<protein>
    <submittedName>
        <fullName evidence="2">Uncharacterized protein</fullName>
    </submittedName>
</protein>
<dbReference type="Proteomes" id="UP000887116">
    <property type="component" value="Unassembled WGS sequence"/>
</dbReference>
<keyword evidence="3" id="KW-1185">Reference proteome</keyword>
<evidence type="ECO:0000256" key="1">
    <source>
        <dbReference type="SAM" id="MobiDB-lite"/>
    </source>
</evidence>
<evidence type="ECO:0000313" key="2">
    <source>
        <dbReference type="EMBL" id="GFR23488.1"/>
    </source>
</evidence>
<reference evidence="2" key="1">
    <citation type="submission" date="2020-07" db="EMBL/GenBank/DDBJ databases">
        <title>Multicomponent nature underlies the extraordinary mechanical properties of spider dragline silk.</title>
        <authorList>
            <person name="Kono N."/>
            <person name="Nakamura H."/>
            <person name="Mori M."/>
            <person name="Yoshida Y."/>
            <person name="Ohtoshi R."/>
            <person name="Malay A.D."/>
            <person name="Moran D.A.P."/>
            <person name="Tomita M."/>
            <person name="Numata K."/>
            <person name="Arakawa K."/>
        </authorList>
    </citation>
    <scope>NUCLEOTIDE SEQUENCE</scope>
</reference>